<dbReference type="GO" id="GO:0005634">
    <property type="term" value="C:nucleus"/>
    <property type="evidence" value="ECO:0007669"/>
    <property type="project" value="UniProtKB-SubCell"/>
</dbReference>
<dbReference type="InterPro" id="IPR035979">
    <property type="entry name" value="RBD_domain_sf"/>
</dbReference>
<dbReference type="OrthoDB" id="10065185at2759"/>
<evidence type="ECO:0000313" key="2">
    <source>
        <dbReference type="EMBL" id="CAF9912529.1"/>
    </source>
</evidence>
<feature type="region of interest" description="Disordered" evidence="1">
    <location>
        <begin position="1"/>
        <end position="61"/>
    </location>
</feature>
<evidence type="ECO:0000256" key="1">
    <source>
        <dbReference type="SAM" id="MobiDB-lite"/>
    </source>
</evidence>
<dbReference type="Gene3D" id="3.30.70.330">
    <property type="match status" value="1"/>
</dbReference>
<proteinExistence type="predicted"/>
<evidence type="ECO:0008006" key="4">
    <source>
        <dbReference type="Google" id="ProtNLM"/>
    </source>
</evidence>
<dbReference type="EMBL" id="CAJPDQ010000007">
    <property type="protein sequence ID" value="CAF9912529.1"/>
    <property type="molecule type" value="Genomic_DNA"/>
</dbReference>
<dbReference type="AlphaFoldDB" id="A0A8H3ETU0"/>
<feature type="compositionally biased region" description="Acidic residues" evidence="1">
    <location>
        <begin position="1"/>
        <end position="29"/>
    </location>
</feature>
<gene>
    <name evidence="2" type="ORF">GOMPHAMPRED_007683</name>
</gene>
<feature type="compositionally biased region" description="Low complexity" evidence="1">
    <location>
        <begin position="191"/>
        <end position="217"/>
    </location>
</feature>
<dbReference type="Proteomes" id="UP000664169">
    <property type="component" value="Unassembled WGS sequence"/>
</dbReference>
<keyword evidence="3" id="KW-1185">Reference proteome</keyword>
<dbReference type="PANTHER" id="PTHR23204">
    <property type="entry name" value="CLEAVAGE AND POLYADENYLATION SPECIFIC FACTOR"/>
    <property type="match status" value="1"/>
</dbReference>
<reference evidence="2" key="1">
    <citation type="submission" date="2021-03" db="EMBL/GenBank/DDBJ databases">
        <authorList>
            <person name="Tagirdzhanova G."/>
        </authorList>
    </citation>
    <scope>NUCLEOTIDE SEQUENCE</scope>
</reference>
<dbReference type="GO" id="GO:0006397">
    <property type="term" value="P:mRNA processing"/>
    <property type="evidence" value="ECO:0007669"/>
    <property type="project" value="UniProtKB-KW"/>
</dbReference>
<sequence>MAGQEDNFEIDIYGDAEEGYQNEEQQMEETSDHHNQMENPSTEEPNEQHEEHQETAPGDTVESMNVEASKPAMQNLKRKEGVDERPLDSGATAALTVSELHWWINDDDIRGWANQCQCEDELREITFSEHKVNGKSKGQVYLLFDSPQAATAVRQKIDSFADGSKYRQKFSVGFSNPTVNPYKTLPKDGNTRTNQQGRTSSSTTGNSSFASNNTSQGGFTGNFRGGRGGYNSRGGSGGFNRGGFQQPAAGNFSAGYQNPTMAMQGYNNFGNRGGMMGGMRGGMNMRGRGGLNQGMMTNWGGMGVMPNMMSMPNIGAGMNMQGFQNAGFYPQQGAVGDAWNNPHGGKRQRQE</sequence>
<feature type="compositionally biased region" description="Gly residues" evidence="1">
    <location>
        <begin position="218"/>
        <end position="241"/>
    </location>
</feature>
<comment type="caution">
    <text evidence="2">The sequence shown here is derived from an EMBL/GenBank/DDBJ whole genome shotgun (WGS) entry which is preliminary data.</text>
</comment>
<dbReference type="SUPFAM" id="SSF54928">
    <property type="entry name" value="RNA-binding domain, RBD"/>
    <property type="match status" value="1"/>
</dbReference>
<feature type="region of interest" description="Disordered" evidence="1">
    <location>
        <begin position="177"/>
        <end position="246"/>
    </location>
</feature>
<dbReference type="InterPro" id="IPR034772">
    <property type="entry name" value="CPSF6/7"/>
</dbReference>
<accession>A0A8H3ETU0</accession>
<protein>
    <recommendedName>
        <fullName evidence="4">RRM domain-containing protein</fullName>
    </recommendedName>
</protein>
<dbReference type="InterPro" id="IPR012677">
    <property type="entry name" value="Nucleotide-bd_a/b_plait_sf"/>
</dbReference>
<evidence type="ECO:0000313" key="3">
    <source>
        <dbReference type="Proteomes" id="UP000664169"/>
    </source>
</evidence>
<organism evidence="2 3">
    <name type="scientific">Gomphillus americanus</name>
    <dbReference type="NCBI Taxonomy" id="1940652"/>
    <lineage>
        <taxon>Eukaryota</taxon>
        <taxon>Fungi</taxon>
        <taxon>Dikarya</taxon>
        <taxon>Ascomycota</taxon>
        <taxon>Pezizomycotina</taxon>
        <taxon>Lecanoromycetes</taxon>
        <taxon>OSLEUM clade</taxon>
        <taxon>Ostropomycetidae</taxon>
        <taxon>Ostropales</taxon>
        <taxon>Graphidaceae</taxon>
        <taxon>Gomphilloideae</taxon>
        <taxon>Gomphillus</taxon>
    </lineage>
</organism>
<dbReference type="GO" id="GO:0003676">
    <property type="term" value="F:nucleic acid binding"/>
    <property type="evidence" value="ECO:0007669"/>
    <property type="project" value="InterPro"/>
</dbReference>
<name>A0A8H3ETU0_9LECA</name>